<feature type="domain" description="Enoyl reductase (ER)" evidence="7">
    <location>
        <begin position="15"/>
        <end position="379"/>
    </location>
</feature>
<evidence type="ECO:0000256" key="4">
    <source>
        <dbReference type="ARBA" id="ARBA00022833"/>
    </source>
</evidence>
<dbReference type="VEuPathDB" id="FungiDB:MELLADRAFT_41155"/>
<comment type="cofactor">
    <cofactor evidence="1 6">
        <name>Zn(2+)</name>
        <dbReference type="ChEBI" id="CHEBI:29105"/>
    </cofactor>
</comment>
<dbReference type="GO" id="GO:0008270">
    <property type="term" value="F:zinc ion binding"/>
    <property type="evidence" value="ECO:0007669"/>
    <property type="project" value="InterPro"/>
</dbReference>
<protein>
    <recommendedName>
        <fullName evidence="7">Enoyl reductase (ER) domain-containing protein</fullName>
    </recommendedName>
</protein>
<dbReference type="EMBL" id="GL883198">
    <property type="protein sequence ID" value="EGF97809.1"/>
    <property type="molecule type" value="Genomic_DNA"/>
</dbReference>
<evidence type="ECO:0000256" key="5">
    <source>
        <dbReference type="ARBA" id="ARBA00023002"/>
    </source>
</evidence>
<dbReference type="AlphaFoldDB" id="F4SC26"/>
<dbReference type="SMART" id="SM00829">
    <property type="entry name" value="PKS_ER"/>
    <property type="match status" value="1"/>
</dbReference>
<dbReference type="Gene3D" id="3.40.50.720">
    <property type="entry name" value="NAD(P)-binding Rossmann-like Domain"/>
    <property type="match status" value="1"/>
</dbReference>
<proteinExistence type="inferred from homology"/>
<evidence type="ECO:0000256" key="3">
    <source>
        <dbReference type="ARBA" id="ARBA00022723"/>
    </source>
</evidence>
<organism evidence="9">
    <name type="scientific">Melampsora larici-populina (strain 98AG31 / pathotype 3-4-7)</name>
    <name type="common">Poplar leaf rust fungus</name>
    <dbReference type="NCBI Taxonomy" id="747676"/>
    <lineage>
        <taxon>Eukaryota</taxon>
        <taxon>Fungi</taxon>
        <taxon>Dikarya</taxon>
        <taxon>Basidiomycota</taxon>
        <taxon>Pucciniomycotina</taxon>
        <taxon>Pucciniomycetes</taxon>
        <taxon>Pucciniales</taxon>
        <taxon>Melampsoraceae</taxon>
        <taxon>Melampsora</taxon>
    </lineage>
</organism>
<dbReference type="InterPro" id="IPR011032">
    <property type="entry name" value="GroES-like_sf"/>
</dbReference>
<dbReference type="SUPFAM" id="SSF51735">
    <property type="entry name" value="NAD(P)-binding Rossmann-fold domains"/>
    <property type="match status" value="1"/>
</dbReference>
<keyword evidence="4 6" id="KW-0862">Zinc</keyword>
<dbReference type="Gene3D" id="3.90.180.10">
    <property type="entry name" value="Medium-chain alcohol dehydrogenases, catalytic domain"/>
    <property type="match status" value="1"/>
</dbReference>
<dbReference type="RefSeq" id="XP_007418913.1">
    <property type="nucleotide sequence ID" value="XM_007418851.1"/>
</dbReference>
<dbReference type="PANTHER" id="PTHR43350">
    <property type="entry name" value="NAD-DEPENDENT ALCOHOL DEHYDROGENASE"/>
    <property type="match status" value="1"/>
</dbReference>
<dbReference type="PANTHER" id="PTHR43350:SF2">
    <property type="entry name" value="GROES-LIKE ZINC-BINDING ALCOHOL DEHYDROGENASE FAMILY PROTEIN"/>
    <property type="match status" value="1"/>
</dbReference>
<dbReference type="InterPro" id="IPR013154">
    <property type="entry name" value="ADH-like_N"/>
</dbReference>
<evidence type="ECO:0000259" key="7">
    <source>
        <dbReference type="SMART" id="SM00829"/>
    </source>
</evidence>
<evidence type="ECO:0000313" key="8">
    <source>
        <dbReference type="EMBL" id="EGF97809.1"/>
    </source>
</evidence>
<dbReference type="STRING" id="747676.F4SC26"/>
<evidence type="ECO:0000256" key="6">
    <source>
        <dbReference type="RuleBase" id="RU361277"/>
    </source>
</evidence>
<dbReference type="HOGENOM" id="CLU_026673_14_1_1"/>
<keyword evidence="9" id="KW-1185">Reference proteome</keyword>
<evidence type="ECO:0000313" key="9">
    <source>
        <dbReference type="Proteomes" id="UP000001072"/>
    </source>
</evidence>
<dbReference type="Pfam" id="PF08240">
    <property type="entry name" value="ADH_N"/>
    <property type="match status" value="1"/>
</dbReference>
<comment type="similarity">
    <text evidence="2 6">Belongs to the zinc-containing alcohol dehydrogenase family.</text>
</comment>
<dbReference type="PROSITE" id="PS00059">
    <property type="entry name" value="ADH_ZINC"/>
    <property type="match status" value="1"/>
</dbReference>
<dbReference type="InParanoid" id="F4SC26"/>
<dbReference type="eggNOG" id="KOG0022">
    <property type="taxonomic scope" value="Eukaryota"/>
</dbReference>
<dbReference type="InterPro" id="IPR013149">
    <property type="entry name" value="ADH-like_C"/>
</dbReference>
<reference evidence="9" key="1">
    <citation type="journal article" date="2011" name="Proc. Natl. Acad. Sci. U.S.A.">
        <title>Obligate biotrophy features unraveled by the genomic analysis of rust fungi.</title>
        <authorList>
            <person name="Duplessis S."/>
            <person name="Cuomo C.A."/>
            <person name="Lin Y.-C."/>
            <person name="Aerts A."/>
            <person name="Tisserant E."/>
            <person name="Veneault-Fourrey C."/>
            <person name="Joly D.L."/>
            <person name="Hacquard S."/>
            <person name="Amselem J."/>
            <person name="Cantarel B.L."/>
            <person name="Chiu R."/>
            <person name="Coutinho P.M."/>
            <person name="Feau N."/>
            <person name="Field M."/>
            <person name="Frey P."/>
            <person name="Gelhaye E."/>
            <person name="Goldberg J."/>
            <person name="Grabherr M.G."/>
            <person name="Kodira C.D."/>
            <person name="Kohler A."/>
            <person name="Kuees U."/>
            <person name="Lindquist E.A."/>
            <person name="Lucas S.M."/>
            <person name="Mago R."/>
            <person name="Mauceli E."/>
            <person name="Morin E."/>
            <person name="Murat C."/>
            <person name="Pangilinan J.L."/>
            <person name="Park R."/>
            <person name="Pearson M."/>
            <person name="Quesneville H."/>
            <person name="Rouhier N."/>
            <person name="Sakthikumar S."/>
            <person name="Salamov A.A."/>
            <person name="Schmutz J."/>
            <person name="Selles B."/>
            <person name="Shapiro H."/>
            <person name="Tanguay P."/>
            <person name="Tuskan G.A."/>
            <person name="Henrissat B."/>
            <person name="Van de Peer Y."/>
            <person name="Rouze P."/>
            <person name="Ellis J.G."/>
            <person name="Dodds P.N."/>
            <person name="Schein J.E."/>
            <person name="Zhong S."/>
            <person name="Hamelin R.C."/>
            <person name="Grigoriev I.V."/>
            <person name="Szabo L.J."/>
            <person name="Martin F."/>
        </authorList>
    </citation>
    <scope>NUCLEOTIDE SEQUENCE [LARGE SCALE GENOMIC DNA]</scope>
    <source>
        <strain evidence="9">98AG31 / pathotype 3-4-7</strain>
    </source>
</reference>
<dbReference type="SUPFAM" id="SSF50129">
    <property type="entry name" value="GroES-like"/>
    <property type="match status" value="1"/>
</dbReference>
<evidence type="ECO:0000256" key="2">
    <source>
        <dbReference type="ARBA" id="ARBA00008072"/>
    </source>
</evidence>
<evidence type="ECO:0000256" key="1">
    <source>
        <dbReference type="ARBA" id="ARBA00001947"/>
    </source>
</evidence>
<dbReference type="GO" id="GO:0016491">
    <property type="term" value="F:oxidoreductase activity"/>
    <property type="evidence" value="ECO:0007669"/>
    <property type="project" value="UniProtKB-KW"/>
</dbReference>
<dbReference type="InterPro" id="IPR020843">
    <property type="entry name" value="ER"/>
</dbReference>
<dbReference type="OrthoDB" id="256333at2759"/>
<keyword evidence="3 6" id="KW-0479">Metal-binding</keyword>
<name>F4SC26_MELLP</name>
<gene>
    <name evidence="8" type="ORF">MELLADRAFT_41155</name>
</gene>
<sequence>MSLFPTRAIFVLSPGAEPKLIDVGLRRHTLQPTEVMIENSASGLCHSDINLMNGHVPRFTFPLIPGHEGAGVVMEIGKEVVGLAVGDQVLTSWSYCGKCRMCERGRPSVCEEWQSRNLSGSRADGSAAFETLNNPPPDEKIGSQMIGQAALAKHMIVEQSSCTKIQTSLSKSDLDWLAPLGCGFITGAGTVFNCLPKPIKSGSTIAVFGVGAVGCSALMAAKSLDLFEEIIAIDIHPERLELAKSLGATSVVLSDGTKDVSPQVRSKTAKSLGVDYMIECTGLSSCMKEAYASLVNGGMLCLVGIARPGTKLDIEVVTMVSDMKSLRGCLQGDCVPSDLIQKLIQLNKEGQFPFYQLCKKYPIENFTEAMNDMTTGKVIKPIC</sequence>
<keyword evidence="5" id="KW-0560">Oxidoreductase</keyword>
<dbReference type="Proteomes" id="UP000001072">
    <property type="component" value="Unassembled WGS sequence"/>
</dbReference>
<dbReference type="KEGG" id="mlr:MELLADRAFT_41155"/>
<dbReference type="InterPro" id="IPR036291">
    <property type="entry name" value="NAD(P)-bd_dom_sf"/>
</dbReference>
<dbReference type="InterPro" id="IPR002328">
    <property type="entry name" value="ADH_Zn_CS"/>
</dbReference>
<dbReference type="Pfam" id="PF00107">
    <property type="entry name" value="ADH_zinc_N"/>
    <property type="match status" value="1"/>
</dbReference>
<dbReference type="FunFam" id="3.40.50.720:FF:000003">
    <property type="entry name" value="S-(hydroxymethyl)glutathione dehydrogenase"/>
    <property type="match status" value="1"/>
</dbReference>
<dbReference type="GeneID" id="18927952"/>
<accession>F4SC26</accession>